<evidence type="ECO:0000313" key="2">
    <source>
        <dbReference type="EMBL" id="PCJ39620.1"/>
    </source>
</evidence>
<dbReference type="SUPFAM" id="SSF118001">
    <property type="entry name" value="YehU-like"/>
    <property type="match status" value="1"/>
</dbReference>
<comment type="similarity">
    <text evidence="1">Belongs to the UPF0270 family.</text>
</comment>
<dbReference type="InterPro" id="IPR010648">
    <property type="entry name" value="UPF0270"/>
</dbReference>
<accession>A0A2A5C822</accession>
<organism evidence="2 3">
    <name type="scientific">SAR86 cluster bacterium</name>
    <dbReference type="NCBI Taxonomy" id="2030880"/>
    <lineage>
        <taxon>Bacteria</taxon>
        <taxon>Pseudomonadati</taxon>
        <taxon>Pseudomonadota</taxon>
        <taxon>Gammaproteobacteria</taxon>
        <taxon>SAR86 cluster</taxon>
    </lineage>
</organism>
<dbReference type="InterPro" id="IPR036685">
    <property type="entry name" value="YehU-like_sf"/>
</dbReference>
<dbReference type="AlphaFoldDB" id="A0A2A5C822"/>
<evidence type="ECO:0000256" key="1">
    <source>
        <dbReference type="ARBA" id="ARBA00006450"/>
    </source>
</evidence>
<dbReference type="Pfam" id="PF06794">
    <property type="entry name" value="UPF0270"/>
    <property type="match status" value="1"/>
</dbReference>
<gene>
    <name evidence="2" type="ORF">COA71_13315</name>
</gene>
<evidence type="ECO:0000313" key="3">
    <source>
        <dbReference type="Proteomes" id="UP000228987"/>
    </source>
</evidence>
<reference evidence="3" key="1">
    <citation type="submission" date="2017-08" db="EMBL/GenBank/DDBJ databases">
        <title>A dynamic microbial community with high functional redundancy inhabits the cold, oxic subseafloor aquifer.</title>
        <authorList>
            <person name="Tully B.J."/>
            <person name="Wheat C.G."/>
            <person name="Glazer B.T."/>
            <person name="Huber J.A."/>
        </authorList>
    </citation>
    <scope>NUCLEOTIDE SEQUENCE [LARGE SCALE GENOMIC DNA]</scope>
</reference>
<comment type="caution">
    <text evidence="2">The sequence shown here is derived from an EMBL/GenBank/DDBJ whole genome shotgun (WGS) entry which is preliminary data.</text>
</comment>
<dbReference type="EMBL" id="NVWI01000013">
    <property type="protein sequence ID" value="PCJ39620.1"/>
    <property type="molecule type" value="Genomic_DNA"/>
</dbReference>
<protein>
    <recommendedName>
        <fullName evidence="4">YheU family protein</fullName>
    </recommendedName>
</protein>
<proteinExistence type="inferred from homology"/>
<evidence type="ECO:0008006" key="4">
    <source>
        <dbReference type="Google" id="ProtNLM"/>
    </source>
</evidence>
<name>A0A2A5C822_9GAMM</name>
<dbReference type="Proteomes" id="UP000228987">
    <property type="component" value="Unassembled WGS sequence"/>
</dbReference>
<dbReference type="Gene3D" id="1.10.10.610">
    <property type="entry name" value="YehU-like"/>
    <property type="match status" value="1"/>
</dbReference>
<sequence length="69" mass="7907">MKIPYKDLEEGTLNSLIEEFVSREGTDYGSQLYNLQDKVKHVMLQLEKGTVYIDYDAESSSCNIVKESI</sequence>